<keyword evidence="3 5" id="KW-1133">Transmembrane helix</keyword>
<organism evidence="6 7">
    <name type="scientific">Amedibacterium intestinale</name>
    <dbReference type="NCBI Taxonomy" id="2583452"/>
    <lineage>
        <taxon>Bacteria</taxon>
        <taxon>Bacillati</taxon>
        <taxon>Bacillota</taxon>
        <taxon>Erysipelotrichia</taxon>
        <taxon>Erysipelotrichales</taxon>
        <taxon>Erysipelotrichaceae</taxon>
        <taxon>Amedibacterium</taxon>
    </lineage>
</organism>
<feature type="transmembrane region" description="Helical" evidence="5">
    <location>
        <begin position="132"/>
        <end position="149"/>
    </location>
</feature>
<keyword evidence="1" id="KW-1003">Cell membrane</keyword>
<dbReference type="KEGG" id="aarg:Aargi30884_23990"/>
<dbReference type="Pfam" id="PF02659">
    <property type="entry name" value="Mntp"/>
    <property type="match status" value="1"/>
</dbReference>
<reference evidence="7" key="1">
    <citation type="submission" date="2019-05" db="EMBL/GenBank/DDBJ databases">
        <title>Complete genome sequencing of Absiella argi strain JCM 30884.</title>
        <authorList>
            <person name="Sakamoto M."/>
            <person name="Murakami T."/>
            <person name="Mori H."/>
        </authorList>
    </citation>
    <scope>NUCLEOTIDE SEQUENCE [LARGE SCALE GENOMIC DNA]</scope>
    <source>
        <strain evidence="7">JCM 30884</strain>
    </source>
</reference>
<feature type="transmembrane region" description="Helical" evidence="5">
    <location>
        <begin position="31"/>
        <end position="52"/>
    </location>
</feature>
<evidence type="ECO:0000256" key="1">
    <source>
        <dbReference type="ARBA" id="ARBA00022475"/>
    </source>
</evidence>
<dbReference type="RefSeq" id="WP_118361520.1">
    <property type="nucleotide sequence ID" value="NZ_AP019695.1"/>
</dbReference>
<feature type="transmembrane region" description="Helical" evidence="5">
    <location>
        <begin position="58"/>
        <end position="77"/>
    </location>
</feature>
<keyword evidence="2 5" id="KW-0812">Transmembrane</keyword>
<dbReference type="InterPro" id="IPR003810">
    <property type="entry name" value="Mntp/YtaF"/>
</dbReference>
<evidence type="ECO:0000256" key="2">
    <source>
        <dbReference type="ARBA" id="ARBA00022692"/>
    </source>
</evidence>
<evidence type="ECO:0000256" key="3">
    <source>
        <dbReference type="ARBA" id="ARBA00022989"/>
    </source>
</evidence>
<dbReference type="EMBL" id="AP019695">
    <property type="protein sequence ID" value="BBK23496.1"/>
    <property type="molecule type" value="Genomic_DNA"/>
</dbReference>
<feature type="transmembrane region" description="Helical" evidence="5">
    <location>
        <begin position="156"/>
        <end position="174"/>
    </location>
</feature>
<evidence type="ECO:0000313" key="7">
    <source>
        <dbReference type="Proteomes" id="UP000464754"/>
    </source>
</evidence>
<evidence type="ECO:0000313" key="6">
    <source>
        <dbReference type="EMBL" id="BBK23496.1"/>
    </source>
</evidence>
<sequence length="205" mass="22758">MFHSLLLVIALSMDGFLASIAYGARNIRISVWIAFLVSAVGTTCLGISFFFAQWITSFIPVWICSWISFGLFFFLGISSLCKGMLKTVFKNRRKRQLTFACSGFSFVLDIYMDETKADMDFNKRLSVKEGLYLAIALSLDSLVSGIACAGGIEQPLFLLLCSFIITGSVLLAGIKIGNVWGKIERWNLSWVSGIVFLILAFTRIV</sequence>
<dbReference type="PANTHER" id="PTHR35529:SF2">
    <property type="entry name" value="SPORULATION PROTEIN YTAF-RELATED"/>
    <property type="match status" value="1"/>
</dbReference>
<dbReference type="AlphaFoldDB" id="A0A6N4TJW0"/>
<evidence type="ECO:0000256" key="4">
    <source>
        <dbReference type="ARBA" id="ARBA00023136"/>
    </source>
</evidence>
<feature type="transmembrane region" description="Helical" evidence="5">
    <location>
        <begin position="6"/>
        <end position="24"/>
    </location>
</feature>
<evidence type="ECO:0000256" key="5">
    <source>
        <dbReference type="SAM" id="Phobius"/>
    </source>
</evidence>
<proteinExistence type="predicted"/>
<dbReference type="Proteomes" id="UP000464754">
    <property type="component" value="Chromosome"/>
</dbReference>
<keyword evidence="7" id="KW-1185">Reference proteome</keyword>
<gene>
    <name evidence="6" type="ORF">Aargi30884_23990</name>
</gene>
<dbReference type="PANTHER" id="PTHR35529">
    <property type="entry name" value="MANGANESE EFFLUX PUMP MNTP-RELATED"/>
    <property type="match status" value="1"/>
</dbReference>
<name>A0A6N4TJW0_9FIRM</name>
<feature type="transmembrane region" description="Helical" evidence="5">
    <location>
        <begin position="186"/>
        <end position="204"/>
    </location>
</feature>
<keyword evidence="4 5" id="KW-0472">Membrane</keyword>
<protein>
    <submittedName>
        <fullName evidence="6">Sporulation membrane protein YtaF</fullName>
    </submittedName>
</protein>
<accession>A0A6N4TJW0</accession>